<organism evidence="2 3">
    <name type="scientific">Crinalium epipsammum PCC 9333</name>
    <dbReference type="NCBI Taxonomy" id="1173022"/>
    <lineage>
        <taxon>Bacteria</taxon>
        <taxon>Bacillati</taxon>
        <taxon>Cyanobacteriota</taxon>
        <taxon>Cyanophyceae</taxon>
        <taxon>Gomontiellales</taxon>
        <taxon>Gomontiellaceae</taxon>
        <taxon>Crinalium</taxon>
    </lineage>
</organism>
<evidence type="ECO:0000313" key="3">
    <source>
        <dbReference type="Proteomes" id="UP000010472"/>
    </source>
</evidence>
<dbReference type="Proteomes" id="UP000010472">
    <property type="component" value="Chromosome"/>
</dbReference>
<dbReference type="KEGG" id="cep:Cri9333_0445"/>
<evidence type="ECO:0000313" key="2">
    <source>
        <dbReference type="EMBL" id="AFZ11413.1"/>
    </source>
</evidence>
<keyword evidence="1" id="KW-0732">Signal</keyword>
<accession>K9VTK3</accession>
<evidence type="ECO:0000256" key="1">
    <source>
        <dbReference type="SAM" id="SignalP"/>
    </source>
</evidence>
<dbReference type="AlphaFoldDB" id="K9VTK3"/>
<name>K9VTK3_9CYAN</name>
<reference evidence="2 3" key="1">
    <citation type="submission" date="2012-06" db="EMBL/GenBank/DDBJ databases">
        <title>Finished chromosome of genome of Crinalium epipsammum PCC 9333.</title>
        <authorList>
            <consortium name="US DOE Joint Genome Institute"/>
            <person name="Gugger M."/>
            <person name="Coursin T."/>
            <person name="Rippka R."/>
            <person name="Tandeau De Marsac N."/>
            <person name="Huntemann M."/>
            <person name="Wei C.-L."/>
            <person name="Han J."/>
            <person name="Detter J.C."/>
            <person name="Han C."/>
            <person name="Tapia R."/>
            <person name="Davenport K."/>
            <person name="Daligault H."/>
            <person name="Erkkila T."/>
            <person name="Gu W."/>
            <person name="Munk A.C.C."/>
            <person name="Teshima H."/>
            <person name="Xu Y."/>
            <person name="Chain P."/>
            <person name="Chen A."/>
            <person name="Krypides N."/>
            <person name="Mavromatis K."/>
            <person name="Markowitz V."/>
            <person name="Szeto E."/>
            <person name="Ivanova N."/>
            <person name="Mikhailova N."/>
            <person name="Ovchinnikova G."/>
            <person name="Pagani I."/>
            <person name="Pati A."/>
            <person name="Goodwin L."/>
            <person name="Peters L."/>
            <person name="Pitluck S."/>
            <person name="Woyke T."/>
            <person name="Kerfeld C."/>
        </authorList>
    </citation>
    <scope>NUCLEOTIDE SEQUENCE [LARGE SCALE GENOMIC DNA]</scope>
    <source>
        <strain evidence="2 3">PCC 9333</strain>
    </source>
</reference>
<feature type="chain" id="PRO_5003937036" evidence="1">
    <location>
        <begin position="33"/>
        <end position="136"/>
    </location>
</feature>
<dbReference type="HOGENOM" id="CLU_1892722_0_0_3"/>
<dbReference type="RefSeq" id="WP_015201552.1">
    <property type="nucleotide sequence ID" value="NC_019753.1"/>
</dbReference>
<dbReference type="EMBL" id="CP003620">
    <property type="protein sequence ID" value="AFZ11413.1"/>
    <property type="molecule type" value="Genomic_DNA"/>
</dbReference>
<keyword evidence="3" id="KW-1185">Reference proteome</keyword>
<proteinExistence type="predicted"/>
<feature type="signal peptide" evidence="1">
    <location>
        <begin position="1"/>
        <end position="32"/>
    </location>
</feature>
<protein>
    <submittedName>
        <fullName evidence="2">Uncharacterized protein</fullName>
    </submittedName>
</protein>
<gene>
    <name evidence="2" type="ORF">Cri9333_0445</name>
</gene>
<sequence>MLRRSLLYISGLTISTALLGSALMSFQQTAQASLTVSAQLSYCSASSGQGDWISWGHQTAVQACGTVNKKFESWGQTIRARRYGRYYINGTNVIEVSCSQSQPFSVAGLGTEAFTKAVEIVRLRGQEGRCVYKVTN</sequence>